<evidence type="ECO:0000256" key="4">
    <source>
        <dbReference type="ARBA" id="ARBA00023134"/>
    </source>
</evidence>
<accession>A1CM39</accession>
<keyword evidence="2" id="KW-0819">tRNA processing</keyword>
<evidence type="ECO:0000256" key="1">
    <source>
        <dbReference type="ARBA" id="ARBA00011043"/>
    </source>
</evidence>
<protein>
    <submittedName>
        <fullName evidence="8">Mitochondrial GTPase (Mss1), putative</fullName>
    </submittedName>
</protein>
<dbReference type="CDD" id="cd14858">
    <property type="entry name" value="TrmE_N"/>
    <property type="match status" value="1"/>
</dbReference>
<keyword evidence="3" id="KW-0547">Nucleotide-binding</keyword>
<dbReference type="CDD" id="cd04164">
    <property type="entry name" value="trmE"/>
    <property type="match status" value="1"/>
</dbReference>
<organism evidence="8 9">
    <name type="scientific">Aspergillus clavatus (strain ATCC 1007 / CBS 513.65 / DSM 816 / NCTC 3887 / NRRL 1 / QM 1276 / 107)</name>
    <dbReference type="NCBI Taxonomy" id="344612"/>
    <lineage>
        <taxon>Eukaryota</taxon>
        <taxon>Fungi</taxon>
        <taxon>Dikarya</taxon>
        <taxon>Ascomycota</taxon>
        <taxon>Pezizomycotina</taxon>
        <taxon>Eurotiomycetes</taxon>
        <taxon>Eurotiomycetidae</taxon>
        <taxon>Eurotiales</taxon>
        <taxon>Aspergillaceae</taxon>
        <taxon>Aspergillus</taxon>
        <taxon>Aspergillus subgen. Fumigati</taxon>
    </lineage>
</organism>
<dbReference type="Gene3D" id="3.30.1360.120">
    <property type="entry name" value="Probable tRNA modification gtpase trme, domain 1"/>
    <property type="match status" value="1"/>
</dbReference>
<evidence type="ECO:0000313" key="8">
    <source>
        <dbReference type="EMBL" id="EAW08626.1"/>
    </source>
</evidence>
<dbReference type="SUPFAM" id="SSF52540">
    <property type="entry name" value="P-loop containing nucleoside triphosphate hydrolases"/>
    <property type="match status" value="1"/>
</dbReference>
<name>A1CM39_ASPCL</name>
<keyword evidence="9" id="KW-1185">Reference proteome</keyword>
<evidence type="ECO:0000256" key="2">
    <source>
        <dbReference type="ARBA" id="ARBA00022694"/>
    </source>
</evidence>
<dbReference type="InterPro" id="IPR027368">
    <property type="entry name" value="MnmE_dom2"/>
</dbReference>
<feature type="domain" description="G" evidence="5">
    <location>
        <begin position="265"/>
        <end position="397"/>
    </location>
</feature>
<dbReference type="PANTHER" id="PTHR42714">
    <property type="entry name" value="TRNA MODIFICATION GTPASE GTPBP3"/>
    <property type="match status" value="1"/>
</dbReference>
<reference evidence="8 9" key="1">
    <citation type="journal article" date="2008" name="PLoS Genet.">
        <title>Genomic islands in the pathogenic filamentous fungus Aspergillus fumigatus.</title>
        <authorList>
            <person name="Fedorova N.D."/>
            <person name="Khaldi N."/>
            <person name="Joardar V.S."/>
            <person name="Maiti R."/>
            <person name="Amedeo P."/>
            <person name="Anderson M.J."/>
            <person name="Crabtree J."/>
            <person name="Silva J.C."/>
            <person name="Badger J.H."/>
            <person name="Albarraq A."/>
            <person name="Angiuoli S."/>
            <person name="Bussey H."/>
            <person name="Bowyer P."/>
            <person name="Cotty P.J."/>
            <person name="Dyer P.S."/>
            <person name="Egan A."/>
            <person name="Galens K."/>
            <person name="Fraser-Liggett C.M."/>
            <person name="Haas B.J."/>
            <person name="Inman J.M."/>
            <person name="Kent R."/>
            <person name="Lemieux S."/>
            <person name="Malavazi I."/>
            <person name="Orvis J."/>
            <person name="Roemer T."/>
            <person name="Ronning C.M."/>
            <person name="Sundaram J.P."/>
            <person name="Sutton G."/>
            <person name="Turner G."/>
            <person name="Venter J.C."/>
            <person name="White O.R."/>
            <person name="Whitty B.R."/>
            <person name="Youngman P."/>
            <person name="Wolfe K.H."/>
            <person name="Goldman G.H."/>
            <person name="Wortman J.R."/>
            <person name="Jiang B."/>
            <person name="Denning D.W."/>
            <person name="Nierman W.C."/>
        </authorList>
    </citation>
    <scope>NUCLEOTIDE SEQUENCE [LARGE SCALE GENOMIC DNA]</scope>
    <source>
        <strain evidence="9">ATCC 1007 / CBS 513.65 / DSM 816 / NCTC 3887 / NRRL 1</strain>
    </source>
</reference>
<dbReference type="GO" id="GO:0030488">
    <property type="term" value="P:tRNA methylation"/>
    <property type="evidence" value="ECO:0007669"/>
    <property type="project" value="TreeGrafter"/>
</dbReference>
<dbReference type="GO" id="GO:0005525">
    <property type="term" value="F:GTP binding"/>
    <property type="evidence" value="ECO:0007669"/>
    <property type="project" value="UniProtKB-KW"/>
</dbReference>
<dbReference type="InterPro" id="IPR006073">
    <property type="entry name" value="GTP-bd"/>
</dbReference>
<evidence type="ECO:0000259" key="7">
    <source>
        <dbReference type="Pfam" id="PF12631"/>
    </source>
</evidence>
<dbReference type="EMBL" id="DS027058">
    <property type="protein sequence ID" value="EAW08626.1"/>
    <property type="molecule type" value="Genomic_DNA"/>
</dbReference>
<dbReference type="AlphaFoldDB" id="A1CM39"/>
<dbReference type="OMA" id="VQIGFHI"/>
<dbReference type="GeneID" id="4702493"/>
<dbReference type="RefSeq" id="XP_001270052.1">
    <property type="nucleotide sequence ID" value="XM_001270051.1"/>
</dbReference>
<dbReference type="HOGENOM" id="CLU_019624_3_0_1"/>
<dbReference type="STRING" id="344612.A1CM39"/>
<dbReference type="HAMAP" id="MF_00379">
    <property type="entry name" value="GTPase_MnmE"/>
    <property type="match status" value="1"/>
</dbReference>
<dbReference type="InterPro" id="IPR005225">
    <property type="entry name" value="Small_GTP-bd"/>
</dbReference>
<evidence type="ECO:0000259" key="6">
    <source>
        <dbReference type="Pfam" id="PF10396"/>
    </source>
</evidence>
<dbReference type="Proteomes" id="UP000006701">
    <property type="component" value="Unassembled WGS sequence"/>
</dbReference>
<proteinExistence type="inferred from homology"/>
<dbReference type="FunFam" id="3.30.1360.120:FF:000029">
    <property type="entry name" value="Mitochondrial GTPase (Mss1), putative"/>
    <property type="match status" value="1"/>
</dbReference>
<dbReference type="Pfam" id="PF12631">
    <property type="entry name" value="MnmE_helical"/>
    <property type="match status" value="1"/>
</dbReference>
<dbReference type="GO" id="GO:0003924">
    <property type="term" value="F:GTPase activity"/>
    <property type="evidence" value="ECO:0007669"/>
    <property type="project" value="InterPro"/>
</dbReference>
<evidence type="ECO:0000259" key="5">
    <source>
        <dbReference type="Pfam" id="PF01926"/>
    </source>
</evidence>
<dbReference type="OrthoDB" id="188276at2759"/>
<dbReference type="KEGG" id="act:ACLA_095590"/>
<dbReference type="InterPro" id="IPR025867">
    <property type="entry name" value="MnmE_helical"/>
</dbReference>
<feature type="domain" description="MnmE helical" evidence="7">
    <location>
        <begin position="166"/>
        <end position="572"/>
    </location>
</feature>
<dbReference type="GO" id="GO:0005739">
    <property type="term" value="C:mitochondrion"/>
    <property type="evidence" value="ECO:0007669"/>
    <property type="project" value="TreeGrafter"/>
</dbReference>
<comment type="similarity">
    <text evidence="1">Belongs to the TRAFAC class TrmE-Era-EngA-EngB-Septin-like GTPase superfamily. TrmE GTPase family.</text>
</comment>
<dbReference type="Pfam" id="PF01926">
    <property type="entry name" value="MMR_HSR1"/>
    <property type="match status" value="1"/>
</dbReference>
<dbReference type="SUPFAM" id="SSF103025">
    <property type="entry name" value="Folate-binding domain"/>
    <property type="match status" value="1"/>
</dbReference>
<dbReference type="NCBIfam" id="TIGR00231">
    <property type="entry name" value="small_GTP"/>
    <property type="match status" value="1"/>
</dbReference>
<evidence type="ECO:0000313" key="9">
    <source>
        <dbReference type="Proteomes" id="UP000006701"/>
    </source>
</evidence>
<dbReference type="FunFam" id="3.40.50.300:FF:001916">
    <property type="entry name" value="Mitochondrial GTPase (Mss1), putative"/>
    <property type="match status" value="1"/>
</dbReference>
<dbReference type="Gene3D" id="3.40.50.300">
    <property type="entry name" value="P-loop containing nucleotide triphosphate hydrolases"/>
    <property type="match status" value="1"/>
</dbReference>
<dbReference type="InterPro" id="IPR031168">
    <property type="entry name" value="G_TrmE"/>
</dbReference>
<dbReference type="PANTHER" id="PTHR42714:SF2">
    <property type="entry name" value="TRNA MODIFICATION GTPASE GTPBP3, MITOCHONDRIAL"/>
    <property type="match status" value="1"/>
</dbReference>
<keyword evidence="4" id="KW-0342">GTP-binding</keyword>
<dbReference type="InterPro" id="IPR027266">
    <property type="entry name" value="TrmE/GcvT-like"/>
</dbReference>
<dbReference type="InterPro" id="IPR027417">
    <property type="entry name" value="P-loop_NTPase"/>
</dbReference>
<dbReference type="Gene3D" id="1.20.120.430">
    <property type="entry name" value="tRNA modification GTPase MnmE domain 2"/>
    <property type="match status" value="1"/>
</dbReference>
<dbReference type="InterPro" id="IPR004520">
    <property type="entry name" value="GTPase_MnmE"/>
</dbReference>
<gene>
    <name evidence="8" type="ORF">ACLA_095590</name>
</gene>
<dbReference type="InterPro" id="IPR018948">
    <property type="entry name" value="GTP-bd_TrmE_N"/>
</dbReference>
<dbReference type="eggNOG" id="KOG1191">
    <property type="taxonomic scope" value="Eukaryota"/>
</dbReference>
<dbReference type="Pfam" id="PF10396">
    <property type="entry name" value="TrmE_N"/>
    <property type="match status" value="1"/>
</dbReference>
<sequence>MEQTDRSQLLPRSLSNARQSFSTSPRFRFSLETDSTIYALSTAPGRAAIAVVRLSGPACVQVYHALCPNARLPRPRIAAVRTVYDPTQKPSANTVLDTGALVLYFPGPKTVTGEDVLEFHLHGGPAIVRSVLAAIARTSRPDESLVRYAEPGEFTRRAFMNNRLGLPQIEALGDTLTADTEQQRRLAVRGASDALSKRYELWRQQLLYARGELEALIDFSEDQHFDESPVELISSVAVQVRALQAQLKLHVENASKGELLRNGIKIALLGAPNAGKSSLLNRVVGKEAAIVSTEEGTTRDIVDVGVDVGGWYCKLGDMAGIRSENSSQRTVVIGAVEKEGIRRARARALESDVIVVVLSLEEGANGSPYRLSVEQEVVDAVSDCVQAGKCIVVAINKCDRLPVADRLGQPLHDLRERIRTLFPAVPEKRIFSISCQEATQGVSLAQADPGNLQGFMRGLISTFEEIASPTGLEGDENGQYDISYWEDSLGVTHRQSSNLQRCLQHLDDFLNQTRQSQTPQILGYAQDKTIEEEVDIVMAAEHLRFAADALAKITGQGESGDVEDVLGVVFEK</sequence>
<feature type="domain" description="GTP-binding protein TrmE N-terminal" evidence="6">
    <location>
        <begin position="36"/>
        <end position="163"/>
    </location>
</feature>
<dbReference type="VEuPathDB" id="FungiDB:ACLA_095590"/>
<evidence type="ECO:0000256" key="3">
    <source>
        <dbReference type="ARBA" id="ARBA00022741"/>
    </source>
</evidence>
<dbReference type="GO" id="GO:0002098">
    <property type="term" value="P:tRNA wobble uridine modification"/>
    <property type="evidence" value="ECO:0007669"/>
    <property type="project" value="TreeGrafter"/>
</dbReference>